<comment type="caution">
    <text evidence="6">The sequence shown here is derived from an EMBL/GenBank/DDBJ whole genome shotgun (WGS) entry which is preliminary data.</text>
</comment>
<evidence type="ECO:0000313" key="6">
    <source>
        <dbReference type="EMBL" id="EOQ74748.1"/>
    </source>
</evidence>
<dbReference type="PRINTS" id="PR00455">
    <property type="entry name" value="HTHTETR"/>
</dbReference>
<evidence type="ECO:0000313" key="7">
    <source>
        <dbReference type="Proteomes" id="UP000013986"/>
    </source>
</evidence>
<dbReference type="FunFam" id="1.10.10.60:FF:000141">
    <property type="entry name" value="TetR family transcriptional regulator"/>
    <property type="match status" value="1"/>
</dbReference>
<dbReference type="Pfam" id="PF14246">
    <property type="entry name" value="TetR_C_7"/>
    <property type="match status" value="1"/>
</dbReference>
<proteinExistence type="predicted"/>
<dbReference type="Gene3D" id="1.10.10.60">
    <property type="entry name" value="Homeodomain-like"/>
    <property type="match status" value="1"/>
</dbReference>
<dbReference type="PANTHER" id="PTHR30055">
    <property type="entry name" value="HTH-TYPE TRANSCRIPTIONAL REGULATOR RUTR"/>
    <property type="match status" value="1"/>
</dbReference>
<dbReference type="PATRIC" id="fig|1217689.3.peg.844"/>
<accession>R8YZG1</accession>
<dbReference type="HOGENOM" id="CLU_069356_27_0_6"/>
<dbReference type="EMBL" id="APQO01000004">
    <property type="protein sequence ID" value="EOQ74748.1"/>
    <property type="molecule type" value="Genomic_DNA"/>
</dbReference>
<dbReference type="Pfam" id="PF00440">
    <property type="entry name" value="TetR_N"/>
    <property type="match status" value="1"/>
</dbReference>
<keyword evidence="1" id="KW-0805">Transcription regulation</keyword>
<gene>
    <name evidence="6" type="ORF">F929_00857</name>
</gene>
<reference evidence="6 7" key="1">
    <citation type="submission" date="2013-02" db="EMBL/GenBank/DDBJ databases">
        <title>The Genome Sequence of Acinetobacter pittii ANC 4052.</title>
        <authorList>
            <consortium name="The Broad Institute Genome Sequencing Platform"/>
            <consortium name="The Broad Institute Genome Sequencing Center for Infectious Disease"/>
            <person name="Cerqueira G."/>
            <person name="Feldgarden M."/>
            <person name="Courvalin P."/>
            <person name="Perichon B."/>
            <person name="Grillot-Courvalin C."/>
            <person name="Clermont D."/>
            <person name="Rocha E."/>
            <person name="Yoon E.-J."/>
            <person name="Nemec A."/>
            <person name="Walker B."/>
            <person name="Young S.K."/>
            <person name="Zeng Q."/>
            <person name="Gargeya S."/>
            <person name="Fitzgerald M."/>
            <person name="Haas B."/>
            <person name="Abouelleil A."/>
            <person name="Alvarado L."/>
            <person name="Arachchi H.M."/>
            <person name="Berlin A.M."/>
            <person name="Chapman S.B."/>
            <person name="Dewar J."/>
            <person name="Goldberg J."/>
            <person name="Griggs A."/>
            <person name="Gujja S."/>
            <person name="Hansen M."/>
            <person name="Howarth C."/>
            <person name="Imamovic A."/>
            <person name="Larimer J."/>
            <person name="McCowan C."/>
            <person name="Murphy C."/>
            <person name="Neiman D."/>
            <person name="Pearson M."/>
            <person name="Priest M."/>
            <person name="Roberts A."/>
            <person name="Saif S."/>
            <person name="Shea T."/>
            <person name="Sisk P."/>
            <person name="Sykes S."/>
            <person name="Wortman J."/>
            <person name="Nusbaum C."/>
            <person name="Birren B."/>
        </authorList>
    </citation>
    <scope>NUCLEOTIDE SEQUENCE [LARGE SCALE GENOMIC DNA]</scope>
    <source>
        <strain evidence="6 7">ANC 4052</strain>
    </source>
</reference>
<name>R8YZG1_9GAMM</name>
<keyword evidence="3" id="KW-0804">Transcription</keyword>
<evidence type="ECO:0000259" key="5">
    <source>
        <dbReference type="PROSITE" id="PS50977"/>
    </source>
</evidence>
<keyword evidence="2 4" id="KW-0238">DNA-binding</keyword>
<protein>
    <recommendedName>
        <fullName evidence="5">HTH tetR-type domain-containing protein</fullName>
    </recommendedName>
</protein>
<sequence length="229" mass="25925">MGTLIKEKLINCYLFKFLSEGFVQTVNQSGRPKDLEKRARILQAAKAIFLKSGYHGTSMNQIAQEAEVTKLTVYNHFQDKANLFIRAITETCEEKLGTKQFELDASADFYQALFIVCSGALQIIYSPEALKLEHVLFELAAEQSPLTLQFFDASHTQLQNQLTEFLQKAAELGFIQTDDPNYQTELLLSLLLGVRHQKVLLGIIAVPNAHELEQIIQDAIALFLLKYRN</sequence>
<dbReference type="PROSITE" id="PS50977">
    <property type="entry name" value="HTH_TETR_2"/>
    <property type="match status" value="1"/>
</dbReference>
<feature type="DNA-binding region" description="H-T-H motif" evidence="4">
    <location>
        <begin position="58"/>
        <end position="77"/>
    </location>
</feature>
<feature type="domain" description="HTH tetR-type" evidence="5">
    <location>
        <begin position="35"/>
        <end position="95"/>
    </location>
</feature>
<dbReference type="InterPro" id="IPR009057">
    <property type="entry name" value="Homeodomain-like_sf"/>
</dbReference>
<dbReference type="SUPFAM" id="SSF46689">
    <property type="entry name" value="Homeodomain-like"/>
    <property type="match status" value="1"/>
</dbReference>
<evidence type="ECO:0000256" key="1">
    <source>
        <dbReference type="ARBA" id="ARBA00023015"/>
    </source>
</evidence>
<evidence type="ECO:0000256" key="2">
    <source>
        <dbReference type="ARBA" id="ARBA00023125"/>
    </source>
</evidence>
<dbReference type="PANTHER" id="PTHR30055:SF146">
    <property type="entry name" value="HTH-TYPE TRANSCRIPTIONAL DUAL REGULATOR CECR"/>
    <property type="match status" value="1"/>
</dbReference>
<dbReference type="InterPro" id="IPR050109">
    <property type="entry name" value="HTH-type_TetR-like_transc_reg"/>
</dbReference>
<dbReference type="Proteomes" id="UP000013986">
    <property type="component" value="Unassembled WGS sequence"/>
</dbReference>
<dbReference type="InterPro" id="IPR001647">
    <property type="entry name" value="HTH_TetR"/>
</dbReference>
<evidence type="ECO:0000256" key="4">
    <source>
        <dbReference type="PROSITE-ProRule" id="PRU00335"/>
    </source>
</evidence>
<dbReference type="InterPro" id="IPR036271">
    <property type="entry name" value="Tet_transcr_reg_TetR-rel_C_sf"/>
</dbReference>
<dbReference type="GO" id="GO:0003700">
    <property type="term" value="F:DNA-binding transcription factor activity"/>
    <property type="evidence" value="ECO:0007669"/>
    <property type="project" value="TreeGrafter"/>
</dbReference>
<dbReference type="SUPFAM" id="SSF48498">
    <property type="entry name" value="Tetracyclin repressor-like, C-terminal domain"/>
    <property type="match status" value="1"/>
</dbReference>
<dbReference type="GO" id="GO:0000976">
    <property type="term" value="F:transcription cis-regulatory region binding"/>
    <property type="evidence" value="ECO:0007669"/>
    <property type="project" value="TreeGrafter"/>
</dbReference>
<dbReference type="Gene3D" id="1.10.357.10">
    <property type="entry name" value="Tetracycline Repressor, domain 2"/>
    <property type="match status" value="1"/>
</dbReference>
<dbReference type="AlphaFoldDB" id="R8YZG1"/>
<dbReference type="InterPro" id="IPR039536">
    <property type="entry name" value="TetR_C_Proteobacteria"/>
</dbReference>
<organism evidence="6 7">
    <name type="scientific">Acinetobacter lactucae</name>
    <dbReference type="NCBI Taxonomy" id="1785128"/>
    <lineage>
        <taxon>Bacteria</taxon>
        <taxon>Pseudomonadati</taxon>
        <taxon>Pseudomonadota</taxon>
        <taxon>Gammaproteobacteria</taxon>
        <taxon>Moraxellales</taxon>
        <taxon>Moraxellaceae</taxon>
        <taxon>Acinetobacter</taxon>
        <taxon>Acinetobacter calcoaceticus/baumannii complex</taxon>
    </lineage>
</organism>
<evidence type="ECO:0000256" key="3">
    <source>
        <dbReference type="ARBA" id="ARBA00023163"/>
    </source>
</evidence>